<organism evidence="3">
    <name type="scientific">uncultured Gemmatimonadaceae bacterium</name>
    <dbReference type="NCBI Taxonomy" id="246130"/>
    <lineage>
        <taxon>Bacteria</taxon>
        <taxon>Pseudomonadati</taxon>
        <taxon>Gemmatimonadota</taxon>
        <taxon>Gemmatimonadia</taxon>
        <taxon>Gemmatimonadales</taxon>
        <taxon>Gemmatimonadaceae</taxon>
        <taxon>environmental samples</taxon>
    </lineage>
</organism>
<evidence type="ECO:0008006" key="4">
    <source>
        <dbReference type="Google" id="ProtNLM"/>
    </source>
</evidence>
<protein>
    <recommendedName>
        <fullName evidence="4">DUF5666 domain-containing protein</fullName>
    </recommendedName>
</protein>
<keyword evidence="2" id="KW-0732">Signal</keyword>
<name>A0A6J4KLE4_9BACT</name>
<reference evidence="3" key="1">
    <citation type="submission" date="2020-02" db="EMBL/GenBank/DDBJ databases">
        <authorList>
            <person name="Meier V. D."/>
        </authorList>
    </citation>
    <scope>NUCLEOTIDE SEQUENCE</scope>
    <source>
        <strain evidence="3">AVDCRST_MAG40</strain>
    </source>
</reference>
<dbReference type="AlphaFoldDB" id="A0A6J4KLE4"/>
<feature type="chain" id="PRO_5027065190" description="DUF5666 domain-containing protein" evidence="2">
    <location>
        <begin position="25"/>
        <end position="218"/>
    </location>
</feature>
<feature type="region of interest" description="Disordered" evidence="1">
    <location>
        <begin position="128"/>
        <end position="147"/>
    </location>
</feature>
<evidence type="ECO:0000313" key="3">
    <source>
        <dbReference type="EMBL" id="CAA9308862.1"/>
    </source>
</evidence>
<evidence type="ECO:0000256" key="1">
    <source>
        <dbReference type="SAM" id="MobiDB-lite"/>
    </source>
</evidence>
<dbReference type="EMBL" id="CADCTX010000248">
    <property type="protein sequence ID" value="CAA9308862.1"/>
    <property type="molecule type" value="Genomic_DNA"/>
</dbReference>
<evidence type="ECO:0000256" key="2">
    <source>
        <dbReference type="SAM" id="SignalP"/>
    </source>
</evidence>
<gene>
    <name evidence="3" type="ORF">AVDCRST_MAG40-846</name>
</gene>
<accession>A0A6J4KLE4</accession>
<feature type="signal peptide" evidence="2">
    <location>
        <begin position="1"/>
        <end position="24"/>
    </location>
</feature>
<sequence length="218" mass="22836">MNVLRITRAGVALLTLAASATGCASGGGGLGGILGSVLGGQGQQGQGQGQQGQVQGTVRGVGQNQISLQLTDGQQVALAYDQQTTVSYQNQNYAVSNLEPGDQVTAAVQHTNDGGYYVSAVRVDRSVQDANGGTTSGSTASGSANERVQSVQGVVRGIDARNGVFTIELGNRSQYTVSLPYNVSRADSDRFRTLRAGEQVRFYGVALNNTRIELRQFY</sequence>
<dbReference type="PROSITE" id="PS51257">
    <property type="entry name" value="PROKAR_LIPOPROTEIN"/>
    <property type="match status" value="1"/>
</dbReference>
<feature type="compositionally biased region" description="Low complexity" evidence="1">
    <location>
        <begin position="130"/>
        <end position="145"/>
    </location>
</feature>
<proteinExistence type="predicted"/>